<evidence type="ECO:0000313" key="4">
    <source>
        <dbReference type="WBParaSite" id="MBELARI_LOCUS7959"/>
    </source>
</evidence>
<feature type="signal peptide" evidence="2">
    <location>
        <begin position="1"/>
        <end position="28"/>
    </location>
</feature>
<proteinExistence type="predicted"/>
<feature type="chain" id="PRO_5041927193" evidence="2">
    <location>
        <begin position="29"/>
        <end position="157"/>
    </location>
</feature>
<name>A0AAF3FMT0_9BILA</name>
<dbReference type="Proteomes" id="UP000887575">
    <property type="component" value="Unassembled WGS sequence"/>
</dbReference>
<organism evidence="3 4">
    <name type="scientific">Mesorhabditis belari</name>
    <dbReference type="NCBI Taxonomy" id="2138241"/>
    <lineage>
        <taxon>Eukaryota</taxon>
        <taxon>Metazoa</taxon>
        <taxon>Ecdysozoa</taxon>
        <taxon>Nematoda</taxon>
        <taxon>Chromadorea</taxon>
        <taxon>Rhabditida</taxon>
        <taxon>Rhabditina</taxon>
        <taxon>Rhabditomorpha</taxon>
        <taxon>Rhabditoidea</taxon>
        <taxon>Rhabditidae</taxon>
        <taxon>Mesorhabditinae</taxon>
        <taxon>Mesorhabditis</taxon>
    </lineage>
</organism>
<sequence length="157" mass="18519">MSHDFPSNLETTFLLLVLLSEWPPFSLTSSPSTQAKMFSIRFSSFLAVSLLQIVTSDSIEQDHQRIRKSPLADYSDAIQPFIRFRRAGDELDEGNLQHFLRFRSGGDENLQPFLRFRRQFDDLHPFLRFRRSVDVDQQKGVQQQEMNQQKLRPERSW</sequence>
<evidence type="ECO:0000256" key="1">
    <source>
        <dbReference type="SAM" id="MobiDB-lite"/>
    </source>
</evidence>
<protein>
    <submittedName>
        <fullName evidence="4">Uncharacterized protein</fullName>
    </submittedName>
</protein>
<dbReference type="AlphaFoldDB" id="A0AAF3FMT0"/>
<feature type="region of interest" description="Disordered" evidence="1">
    <location>
        <begin position="138"/>
        <end position="157"/>
    </location>
</feature>
<reference evidence="4" key="1">
    <citation type="submission" date="2024-02" db="UniProtKB">
        <authorList>
            <consortium name="WormBaseParasite"/>
        </authorList>
    </citation>
    <scope>IDENTIFICATION</scope>
</reference>
<keyword evidence="2" id="KW-0732">Signal</keyword>
<keyword evidence="3" id="KW-1185">Reference proteome</keyword>
<accession>A0AAF3FMT0</accession>
<evidence type="ECO:0000256" key="2">
    <source>
        <dbReference type="SAM" id="SignalP"/>
    </source>
</evidence>
<evidence type="ECO:0000313" key="3">
    <source>
        <dbReference type="Proteomes" id="UP000887575"/>
    </source>
</evidence>
<dbReference type="WBParaSite" id="MBELARI_LOCUS7959">
    <property type="protein sequence ID" value="MBELARI_LOCUS7959"/>
    <property type="gene ID" value="MBELARI_LOCUS7959"/>
</dbReference>